<comment type="cofactor">
    <cofactor evidence="6">
        <name>[2Fe-2S] cluster</name>
        <dbReference type="ChEBI" id="CHEBI:190135"/>
    </cofactor>
</comment>
<evidence type="ECO:0000256" key="3">
    <source>
        <dbReference type="ARBA" id="ARBA00023004"/>
    </source>
</evidence>
<proteinExistence type="predicted"/>
<dbReference type="GO" id="GO:0016020">
    <property type="term" value="C:membrane"/>
    <property type="evidence" value="ECO:0007669"/>
    <property type="project" value="InterPro"/>
</dbReference>
<dbReference type="PRINTS" id="PR00162">
    <property type="entry name" value="RIESKE"/>
</dbReference>
<evidence type="ECO:0000256" key="4">
    <source>
        <dbReference type="ARBA" id="ARBA00023014"/>
    </source>
</evidence>
<evidence type="ECO:0000313" key="9">
    <source>
        <dbReference type="EMBL" id="GGG49312.1"/>
    </source>
</evidence>
<evidence type="ECO:0000259" key="8">
    <source>
        <dbReference type="PROSITE" id="PS51296"/>
    </source>
</evidence>
<dbReference type="InterPro" id="IPR014349">
    <property type="entry name" value="Rieske_Fe-S_prot"/>
</dbReference>
<reference evidence="9" key="2">
    <citation type="submission" date="2020-09" db="EMBL/GenBank/DDBJ databases">
        <authorList>
            <person name="Sun Q."/>
            <person name="Zhou Y."/>
        </authorList>
    </citation>
    <scope>NUCLEOTIDE SEQUENCE</scope>
    <source>
        <strain evidence="9">CGMCC 1.12751</strain>
    </source>
</reference>
<dbReference type="AlphaFoldDB" id="A0A917GKH2"/>
<dbReference type="Proteomes" id="UP000625976">
    <property type="component" value="Unassembled WGS sequence"/>
</dbReference>
<name>A0A917GKH2_9FLAO</name>
<evidence type="ECO:0000256" key="2">
    <source>
        <dbReference type="ARBA" id="ARBA00022723"/>
    </source>
</evidence>
<accession>A0A917GKH2</accession>
<keyword evidence="5" id="KW-1015">Disulfide bond</keyword>
<dbReference type="EMBL" id="BMFQ01000002">
    <property type="protein sequence ID" value="GGG49312.1"/>
    <property type="molecule type" value="Genomic_DNA"/>
</dbReference>
<evidence type="ECO:0000313" key="10">
    <source>
        <dbReference type="Proteomes" id="UP000625976"/>
    </source>
</evidence>
<dbReference type="Gene3D" id="2.102.10.10">
    <property type="entry name" value="Rieske [2Fe-2S] iron-sulphur domain"/>
    <property type="match status" value="1"/>
</dbReference>
<dbReference type="Pfam" id="PF00355">
    <property type="entry name" value="Rieske"/>
    <property type="match status" value="1"/>
</dbReference>
<protein>
    <recommendedName>
        <fullName evidence="8">Rieske domain-containing protein</fullName>
    </recommendedName>
</protein>
<evidence type="ECO:0000256" key="5">
    <source>
        <dbReference type="ARBA" id="ARBA00023157"/>
    </source>
</evidence>
<dbReference type="InterPro" id="IPR017941">
    <property type="entry name" value="Rieske_2Fe-2S"/>
</dbReference>
<keyword evidence="7" id="KW-0812">Transmembrane</keyword>
<gene>
    <name evidence="9" type="ORF">GCM10010976_20750</name>
</gene>
<keyword evidence="7" id="KW-1133">Transmembrane helix</keyword>
<feature type="domain" description="Rieske" evidence="8">
    <location>
        <begin position="100"/>
        <end position="167"/>
    </location>
</feature>
<dbReference type="GO" id="GO:0051537">
    <property type="term" value="F:2 iron, 2 sulfur cluster binding"/>
    <property type="evidence" value="ECO:0007669"/>
    <property type="project" value="UniProtKB-KW"/>
</dbReference>
<keyword evidence="1" id="KW-0001">2Fe-2S</keyword>
<reference evidence="9" key="1">
    <citation type="journal article" date="2014" name="Int. J. Syst. Evol. Microbiol.">
        <title>Complete genome sequence of Corynebacterium casei LMG S-19264T (=DSM 44701T), isolated from a smear-ripened cheese.</title>
        <authorList>
            <consortium name="US DOE Joint Genome Institute (JGI-PGF)"/>
            <person name="Walter F."/>
            <person name="Albersmeier A."/>
            <person name="Kalinowski J."/>
            <person name="Ruckert C."/>
        </authorList>
    </citation>
    <scope>NUCLEOTIDE SEQUENCE</scope>
    <source>
        <strain evidence="9">CGMCC 1.12751</strain>
    </source>
</reference>
<keyword evidence="7" id="KW-0472">Membrane</keyword>
<keyword evidence="3" id="KW-0408">Iron</keyword>
<dbReference type="CDD" id="cd03467">
    <property type="entry name" value="Rieske"/>
    <property type="match status" value="1"/>
</dbReference>
<sequence>MMACNCEDQQTEEDFKKAVDRRGFLTKITIAIGGFIGTVLAFPLITSMLDPVTRKKSVNWREIGDVNEFKENEIKMVSFENASPYEWSGKIAYSAAYIRREENNKFTAFSVNCAHLGCPVRWEADAELFMCPCHGGVYYKDGSRAAGPPPRGLYTYPIRIVNNQVEIETEALPITNISS</sequence>
<dbReference type="PANTHER" id="PTHR10134">
    <property type="entry name" value="CYTOCHROME B-C1 COMPLEX SUBUNIT RIESKE, MITOCHONDRIAL"/>
    <property type="match status" value="1"/>
</dbReference>
<keyword evidence="2" id="KW-0479">Metal-binding</keyword>
<keyword evidence="10" id="KW-1185">Reference proteome</keyword>
<organism evidence="9 10">
    <name type="scientific">Bizionia arctica</name>
    <dbReference type="NCBI Taxonomy" id="1495645"/>
    <lineage>
        <taxon>Bacteria</taxon>
        <taxon>Pseudomonadati</taxon>
        <taxon>Bacteroidota</taxon>
        <taxon>Flavobacteriia</taxon>
        <taxon>Flavobacteriales</taxon>
        <taxon>Flavobacteriaceae</taxon>
        <taxon>Bizionia</taxon>
    </lineage>
</organism>
<evidence type="ECO:0000256" key="1">
    <source>
        <dbReference type="ARBA" id="ARBA00022714"/>
    </source>
</evidence>
<dbReference type="SUPFAM" id="SSF50022">
    <property type="entry name" value="ISP domain"/>
    <property type="match status" value="1"/>
</dbReference>
<comment type="caution">
    <text evidence="9">The sequence shown here is derived from an EMBL/GenBank/DDBJ whole genome shotgun (WGS) entry which is preliminary data.</text>
</comment>
<evidence type="ECO:0000256" key="6">
    <source>
        <dbReference type="ARBA" id="ARBA00034078"/>
    </source>
</evidence>
<feature type="transmembrane region" description="Helical" evidence="7">
    <location>
        <begin position="24"/>
        <end position="46"/>
    </location>
</feature>
<dbReference type="InterPro" id="IPR005805">
    <property type="entry name" value="Rieske_Fe-S_prot_C"/>
</dbReference>
<evidence type="ECO:0000256" key="7">
    <source>
        <dbReference type="SAM" id="Phobius"/>
    </source>
</evidence>
<keyword evidence="4" id="KW-0411">Iron-sulfur</keyword>
<dbReference type="GO" id="GO:0046872">
    <property type="term" value="F:metal ion binding"/>
    <property type="evidence" value="ECO:0007669"/>
    <property type="project" value="UniProtKB-KW"/>
</dbReference>
<dbReference type="PROSITE" id="PS51296">
    <property type="entry name" value="RIESKE"/>
    <property type="match status" value="1"/>
</dbReference>
<dbReference type="InterPro" id="IPR036922">
    <property type="entry name" value="Rieske_2Fe-2S_sf"/>
</dbReference>